<reference evidence="2" key="1">
    <citation type="submission" date="2009-07" db="EMBL/GenBank/DDBJ databases">
        <title>Complete sequence of Geobacter sp. M21.</title>
        <authorList>
            <consortium name="US DOE Joint Genome Institute"/>
            <person name="Lucas S."/>
            <person name="Copeland A."/>
            <person name="Lapidus A."/>
            <person name="Glavina del Rio T."/>
            <person name="Dalin E."/>
            <person name="Tice H."/>
            <person name="Bruce D."/>
            <person name="Goodwin L."/>
            <person name="Pitluck S."/>
            <person name="Saunders E."/>
            <person name="Brettin T."/>
            <person name="Detter J.C."/>
            <person name="Han C."/>
            <person name="Larimer F."/>
            <person name="Land M."/>
            <person name="Hauser L."/>
            <person name="Kyrpides N."/>
            <person name="Ovchinnikova G."/>
            <person name="Lovley D."/>
        </authorList>
    </citation>
    <scope>NUCLEOTIDE SEQUENCE [LARGE SCALE GENOMIC DNA]</scope>
    <source>
        <strain evidence="2">M21</strain>
    </source>
</reference>
<name>C6E7P3_GEOSM</name>
<evidence type="ECO:0000256" key="1">
    <source>
        <dbReference type="SAM" id="MobiDB-lite"/>
    </source>
</evidence>
<protein>
    <submittedName>
        <fullName evidence="2">Uncharacterized protein</fullName>
    </submittedName>
</protein>
<gene>
    <name evidence="2" type="ordered locus">GM21_3886</name>
</gene>
<feature type="region of interest" description="Disordered" evidence="1">
    <location>
        <begin position="20"/>
        <end position="40"/>
    </location>
</feature>
<dbReference type="EMBL" id="CP001661">
    <property type="protein sequence ID" value="ACT19903.1"/>
    <property type="molecule type" value="Genomic_DNA"/>
</dbReference>
<organism evidence="2">
    <name type="scientific">Geobacter sp. (strain M21)</name>
    <dbReference type="NCBI Taxonomy" id="443144"/>
    <lineage>
        <taxon>Bacteria</taxon>
        <taxon>Pseudomonadati</taxon>
        <taxon>Thermodesulfobacteriota</taxon>
        <taxon>Desulfuromonadia</taxon>
        <taxon>Geobacterales</taxon>
        <taxon>Geobacteraceae</taxon>
        <taxon>Geobacter</taxon>
    </lineage>
</organism>
<accession>C6E7P3</accession>
<dbReference type="KEGG" id="gem:GM21_3886"/>
<evidence type="ECO:0000313" key="2">
    <source>
        <dbReference type="EMBL" id="ACT19903.1"/>
    </source>
</evidence>
<sequence length="40" mass="4627">MEFGIEMLTCLGTFLTKKQEKLERGEAEDRRRADLQGTQP</sequence>
<dbReference type="AlphaFoldDB" id="C6E7P3"/>
<feature type="compositionally biased region" description="Basic and acidic residues" evidence="1">
    <location>
        <begin position="20"/>
        <end position="34"/>
    </location>
</feature>
<proteinExistence type="predicted"/>
<dbReference type="HOGENOM" id="CLU_3290260_0_0_7"/>